<gene>
    <name evidence="1" type="ORF">AVEN_27675_1</name>
</gene>
<dbReference type="EMBL" id="BGPR01040522">
    <property type="protein sequence ID" value="GBO16659.1"/>
    <property type="molecule type" value="Genomic_DNA"/>
</dbReference>
<keyword evidence="2" id="KW-1185">Reference proteome</keyword>
<dbReference type="Proteomes" id="UP000499080">
    <property type="component" value="Unassembled WGS sequence"/>
</dbReference>
<dbReference type="AlphaFoldDB" id="A0A4Y2UUI9"/>
<evidence type="ECO:0000313" key="2">
    <source>
        <dbReference type="Proteomes" id="UP000499080"/>
    </source>
</evidence>
<feature type="non-terminal residue" evidence="1">
    <location>
        <position position="48"/>
    </location>
</feature>
<sequence>MGLKISSLLTPVTVALARHGRYSAINMMPAQTIKSPHSVMVDFLDIGG</sequence>
<reference evidence="1 2" key="1">
    <citation type="journal article" date="2019" name="Sci. Rep.">
        <title>Orb-weaving spider Araneus ventricosus genome elucidates the spidroin gene catalogue.</title>
        <authorList>
            <person name="Kono N."/>
            <person name="Nakamura H."/>
            <person name="Ohtoshi R."/>
            <person name="Moran D.A.P."/>
            <person name="Shinohara A."/>
            <person name="Yoshida Y."/>
            <person name="Fujiwara M."/>
            <person name="Mori M."/>
            <person name="Tomita M."/>
            <person name="Arakawa K."/>
        </authorList>
    </citation>
    <scope>NUCLEOTIDE SEQUENCE [LARGE SCALE GENOMIC DNA]</scope>
</reference>
<organism evidence="1 2">
    <name type="scientific">Araneus ventricosus</name>
    <name type="common">Orbweaver spider</name>
    <name type="synonym">Epeira ventricosa</name>
    <dbReference type="NCBI Taxonomy" id="182803"/>
    <lineage>
        <taxon>Eukaryota</taxon>
        <taxon>Metazoa</taxon>
        <taxon>Ecdysozoa</taxon>
        <taxon>Arthropoda</taxon>
        <taxon>Chelicerata</taxon>
        <taxon>Arachnida</taxon>
        <taxon>Araneae</taxon>
        <taxon>Araneomorphae</taxon>
        <taxon>Entelegynae</taxon>
        <taxon>Araneoidea</taxon>
        <taxon>Araneidae</taxon>
        <taxon>Araneus</taxon>
    </lineage>
</organism>
<evidence type="ECO:0000313" key="1">
    <source>
        <dbReference type="EMBL" id="GBO16659.1"/>
    </source>
</evidence>
<protein>
    <submittedName>
        <fullName evidence="1">Uncharacterized protein</fullName>
    </submittedName>
</protein>
<proteinExistence type="predicted"/>
<comment type="caution">
    <text evidence="1">The sequence shown here is derived from an EMBL/GenBank/DDBJ whole genome shotgun (WGS) entry which is preliminary data.</text>
</comment>
<accession>A0A4Y2UUI9</accession>
<name>A0A4Y2UUI9_ARAVE</name>